<keyword evidence="4" id="KW-0547">Nucleotide-binding</keyword>
<comment type="similarity">
    <text evidence="9">Belongs to the ABC transporter superfamily. Drug exporter-1 (DrugE1) (TC 3.A.1.105) family.</text>
</comment>
<dbReference type="PROSITE" id="PS50893">
    <property type="entry name" value="ABC_TRANSPORTER_2"/>
    <property type="match status" value="1"/>
</dbReference>
<dbReference type="InterPro" id="IPR003439">
    <property type="entry name" value="ABC_transporter-like_ATP-bd"/>
</dbReference>
<evidence type="ECO:0000313" key="11">
    <source>
        <dbReference type="EMBL" id="GAA0951508.1"/>
    </source>
</evidence>
<sequence length="312" mass="33809">MTAMRDFVEVRGLRKSYGAHRVLDGVDLAVPQGTVFSLLGPNGAGKTTVVQILSTLIKADAGEIRVAGHDLAEEPDEVRAAIGVTGQFSAVDGLLTGEENLRLMADLLHLGRAGGRTRVRELLERFDLTEAARRPALTYSGGMRRRLDLAMTMVGTPGLIFLDEPTTGLDPRSRRTMWQIVRDLVRRDGVSIFLTTQYLEEADELADRVALLSRGRLVAEGSPEELKRMVPGGHIVVRFADPDGYRRAAGRLGAGSADDAALTVQIPHSGGVGALRTLLEWLDTHAVEVAEVSLHTPDLDDVFLALTQESSR</sequence>
<evidence type="ECO:0000313" key="12">
    <source>
        <dbReference type="Proteomes" id="UP001501578"/>
    </source>
</evidence>
<keyword evidence="3" id="KW-1003">Cell membrane</keyword>
<keyword evidence="12" id="KW-1185">Reference proteome</keyword>
<evidence type="ECO:0000256" key="3">
    <source>
        <dbReference type="ARBA" id="ARBA00022475"/>
    </source>
</evidence>
<evidence type="ECO:0000256" key="5">
    <source>
        <dbReference type="ARBA" id="ARBA00022840"/>
    </source>
</evidence>
<keyword evidence="7" id="KW-0472">Membrane</keyword>
<evidence type="ECO:0000256" key="8">
    <source>
        <dbReference type="ARBA" id="ARBA00023251"/>
    </source>
</evidence>
<dbReference type="SUPFAM" id="SSF52540">
    <property type="entry name" value="P-loop containing nucleoside triphosphate hydrolases"/>
    <property type="match status" value="1"/>
</dbReference>
<evidence type="ECO:0000256" key="2">
    <source>
        <dbReference type="ARBA" id="ARBA00022448"/>
    </source>
</evidence>
<dbReference type="Proteomes" id="UP001501578">
    <property type="component" value="Unassembled WGS sequence"/>
</dbReference>
<dbReference type="EMBL" id="BAAAHQ010000050">
    <property type="protein sequence ID" value="GAA0951508.1"/>
    <property type="molecule type" value="Genomic_DNA"/>
</dbReference>
<dbReference type="PANTHER" id="PTHR42711">
    <property type="entry name" value="ABC TRANSPORTER ATP-BINDING PROTEIN"/>
    <property type="match status" value="1"/>
</dbReference>
<feature type="domain" description="ABC transporter" evidence="10">
    <location>
        <begin position="8"/>
        <end position="239"/>
    </location>
</feature>
<organism evidence="11 12">
    <name type="scientific">Nonomuraea longicatena</name>
    <dbReference type="NCBI Taxonomy" id="83682"/>
    <lineage>
        <taxon>Bacteria</taxon>
        <taxon>Bacillati</taxon>
        <taxon>Actinomycetota</taxon>
        <taxon>Actinomycetes</taxon>
        <taxon>Streptosporangiales</taxon>
        <taxon>Streptosporangiaceae</taxon>
        <taxon>Nonomuraea</taxon>
    </lineage>
</organism>
<name>A0ABN1R3V4_9ACTN</name>
<keyword evidence="8" id="KW-0046">Antibiotic resistance</keyword>
<evidence type="ECO:0000256" key="4">
    <source>
        <dbReference type="ARBA" id="ARBA00022741"/>
    </source>
</evidence>
<dbReference type="Pfam" id="PF00005">
    <property type="entry name" value="ABC_tran"/>
    <property type="match status" value="1"/>
</dbReference>
<accession>A0ABN1R3V4</accession>
<gene>
    <name evidence="11" type="ORF">GCM10009560_72300</name>
</gene>
<keyword evidence="5 11" id="KW-0067">ATP-binding</keyword>
<dbReference type="InterPro" id="IPR003593">
    <property type="entry name" value="AAA+_ATPase"/>
</dbReference>
<dbReference type="InterPro" id="IPR017871">
    <property type="entry name" value="ABC_transporter-like_CS"/>
</dbReference>
<comment type="caution">
    <text evidence="11">The sequence shown here is derived from an EMBL/GenBank/DDBJ whole genome shotgun (WGS) entry which is preliminary data.</text>
</comment>
<dbReference type="PANTHER" id="PTHR42711:SF19">
    <property type="entry name" value="DOXORUBICIN RESISTANCE ATP-BINDING PROTEIN DRRA"/>
    <property type="match status" value="1"/>
</dbReference>
<evidence type="ECO:0000256" key="6">
    <source>
        <dbReference type="ARBA" id="ARBA00022967"/>
    </source>
</evidence>
<dbReference type="InterPro" id="IPR050763">
    <property type="entry name" value="ABC_transporter_ATP-binding"/>
</dbReference>
<dbReference type="InterPro" id="IPR027417">
    <property type="entry name" value="P-loop_NTPase"/>
</dbReference>
<proteinExistence type="inferred from homology"/>
<keyword evidence="6" id="KW-1278">Translocase</keyword>
<dbReference type="GO" id="GO:0005524">
    <property type="term" value="F:ATP binding"/>
    <property type="evidence" value="ECO:0007669"/>
    <property type="project" value="UniProtKB-KW"/>
</dbReference>
<dbReference type="PROSITE" id="PS00211">
    <property type="entry name" value="ABC_TRANSPORTER_1"/>
    <property type="match status" value="1"/>
</dbReference>
<keyword evidence="2" id="KW-0813">Transport</keyword>
<comment type="subcellular location">
    <subcellularLocation>
        <location evidence="1">Cell membrane</location>
        <topology evidence="1">Peripheral membrane protein</topology>
        <orientation evidence="1">Cytoplasmic side</orientation>
    </subcellularLocation>
</comment>
<protein>
    <submittedName>
        <fullName evidence="11">Daunorubicin resistance protein DrrA family ABC transporter ATP-binding protein</fullName>
    </submittedName>
</protein>
<dbReference type="SMART" id="SM00382">
    <property type="entry name" value="AAA"/>
    <property type="match status" value="1"/>
</dbReference>
<evidence type="ECO:0000259" key="10">
    <source>
        <dbReference type="PROSITE" id="PS50893"/>
    </source>
</evidence>
<dbReference type="Gene3D" id="3.40.50.300">
    <property type="entry name" value="P-loop containing nucleotide triphosphate hydrolases"/>
    <property type="match status" value="1"/>
</dbReference>
<reference evidence="11 12" key="1">
    <citation type="journal article" date="2019" name="Int. J. Syst. Evol. Microbiol.">
        <title>The Global Catalogue of Microorganisms (GCM) 10K type strain sequencing project: providing services to taxonomists for standard genome sequencing and annotation.</title>
        <authorList>
            <consortium name="The Broad Institute Genomics Platform"/>
            <consortium name="The Broad Institute Genome Sequencing Center for Infectious Disease"/>
            <person name="Wu L."/>
            <person name="Ma J."/>
        </authorList>
    </citation>
    <scope>NUCLEOTIDE SEQUENCE [LARGE SCALE GENOMIC DNA]</scope>
    <source>
        <strain evidence="11 12">JCM 11136</strain>
    </source>
</reference>
<evidence type="ECO:0000256" key="9">
    <source>
        <dbReference type="ARBA" id="ARBA00049985"/>
    </source>
</evidence>
<dbReference type="NCBIfam" id="TIGR01188">
    <property type="entry name" value="drrA"/>
    <property type="match status" value="1"/>
</dbReference>
<evidence type="ECO:0000256" key="7">
    <source>
        <dbReference type="ARBA" id="ARBA00023136"/>
    </source>
</evidence>
<dbReference type="InterPro" id="IPR005894">
    <property type="entry name" value="DrrA"/>
</dbReference>
<evidence type="ECO:0000256" key="1">
    <source>
        <dbReference type="ARBA" id="ARBA00004413"/>
    </source>
</evidence>